<dbReference type="RefSeq" id="WP_141995945.1">
    <property type="nucleotide sequence ID" value="NZ_VFML01000001.1"/>
</dbReference>
<keyword evidence="2" id="KW-1185">Reference proteome</keyword>
<protein>
    <submittedName>
        <fullName evidence="1">Uncharacterized protein</fullName>
    </submittedName>
</protein>
<dbReference type="Proteomes" id="UP000320876">
    <property type="component" value="Unassembled WGS sequence"/>
</dbReference>
<organism evidence="1 2">
    <name type="scientific">Amycolatopsis cihanbeyliensis</name>
    <dbReference type="NCBI Taxonomy" id="1128664"/>
    <lineage>
        <taxon>Bacteria</taxon>
        <taxon>Bacillati</taxon>
        <taxon>Actinomycetota</taxon>
        <taxon>Actinomycetes</taxon>
        <taxon>Pseudonocardiales</taxon>
        <taxon>Pseudonocardiaceae</taxon>
        <taxon>Amycolatopsis</taxon>
    </lineage>
</organism>
<evidence type="ECO:0000313" key="1">
    <source>
        <dbReference type="EMBL" id="TQJ01097.1"/>
    </source>
</evidence>
<proteinExistence type="predicted"/>
<accession>A0A542DDE7</accession>
<reference evidence="1 2" key="1">
    <citation type="submission" date="2019-06" db="EMBL/GenBank/DDBJ databases">
        <title>Sequencing the genomes of 1000 actinobacteria strains.</title>
        <authorList>
            <person name="Klenk H.-P."/>
        </authorList>
    </citation>
    <scope>NUCLEOTIDE SEQUENCE [LARGE SCALE GENOMIC DNA]</scope>
    <source>
        <strain evidence="1 2">DSM 45679</strain>
    </source>
</reference>
<comment type="caution">
    <text evidence="1">The sequence shown here is derived from an EMBL/GenBank/DDBJ whole genome shotgun (WGS) entry which is preliminary data.</text>
</comment>
<evidence type="ECO:0000313" key="2">
    <source>
        <dbReference type="Proteomes" id="UP000320876"/>
    </source>
</evidence>
<dbReference type="OrthoDB" id="3693098at2"/>
<name>A0A542DDE7_AMYCI</name>
<gene>
    <name evidence="1" type="ORF">FB471_0762</name>
</gene>
<dbReference type="AlphaFoldDB" id="A0A542DDE7"/>
<dbReference type="EMBL" id="VFML01000001">
    <property type="protein sequence ID" value="TQJ01097.1"/>
    <property type="molecule type" value="Genomic_DNA"/>
</dbReference>
<sequence>MNATEQALAAYPELRRLMELRDAGWMFLPHTDPDGELVEVRGVRAWPGTGSADALLVRYVTDAAALRSSADGVVWQREGGLVEVVDGLLTLPAPGTPGAPRLVRGSAPGKLWLPRDA</sequence>